<dbReference type="RefSeq" id="WP_034675302.1">
    <property type="nucleotide sequence ID" value="NZ_FPAP01000001.1"/>
</dbReference>
<reference evidence="1 2" key="1">
    <citation type="submission" date="2014-07" db="EMBL/GenBank/DDBJ databases">
        <title>Genome of Chryseobacterium formosense LMG 24722.</title>
        <authorList>
            <person name="Pipes S.E."/>
            <person name="Stropko S.J."/>
            <person name="Newman J.D."/>
        </authorList>
    </citation>
    <scope>NUCLEOTIDE SEQUENCE [LARGE SCALE GENOMIC DNA]</scope>
    <source>
        <strain evidence="1 2">LMG 24722</strain>
    </source>
</reference>
<dbReference type="EMBL" id="JPRP01000001">
    <property type="protein sequence ID" value="KFF00724.1"/>
    <property type="molecule type" value="Genomic_DNA"/>
</dbReference>
<keyword evidence="2" id="KW-1185">Reference proteome</keyword>
<comment type="caution">
    <text evidence="1">The sequence shown here is derived from an EMBL/GenBank/DDBJ whole genome shotgun (WGS) entry which is preliminary data.</text>
</comment>
<gene>
    <name evidence="1" type="ORF">IX39_08885</name>
</gene>
<dbReference type="OrthoDB" id="1078465at2"/>
<dbReference type="eggNOG" id="ENOG502Z9MM">
    <property type="taxonomic scope" value="Bacteria"/>
</dbReference>
<evidence type="ECO:0000313" key="2">
    <source>
        <dbReference type="Proteomes" id="UP000028713"/>
    </source>
</evidence>
<dbReference type="AlphaFoldDB" id="A0A085Z8G0"/>
<accession>A0A085Z8G0</accession>
<proteinExistence type="predicted"/>
<dbReference type="Pfam" id="PF10626">
    <property type="entry name" value="TraO"/>
    <property type="match status" value="1"/>
</dbReference>
<protein>
    <submittedName>
        <fullName evidence="1">Conjugal transfer protein TraO</fullName>
    </submittedName>
</protein>
<dbReference type="InterPro" id="IPR018899">
    <property type="entry name" value="Conjug_transposon_Tra0"/>
</dbReference>
<dbReference type="STRING" id="236814.IX39_08885"/>
<dbReference type="Proteomes" id="UP000028713">
    <property type="component" value="Unassembled WGS sequence"/>
</dbReference>
<name>A0A085Z8G0_9FLAO</name>
<organism evidence="1 2">
    <name type="scientific">Chryseobacterium formosense</name>
    <dbReference type="NCBI Taxonomy" id="236814"/>
    <lineage>
        <taxon>Bacteria</taxon>
        <taxon>Pseudomonadati</taxon>
        <taxon>Bacteroidota</taxon>
        <taxon>Flavobacteriia</taxon>
        <taxon>Flavobacteriales</taxon>
        <taxon>Weeksellaceae</taxon>
        <taxon>Chryseobacterium group</taxon>
        <taxon>Chryseobacterium</taxon>
    </lineage>
</organism>
<sequence length="186" mass="21072">MNKIFLAIIFIITMSIETLAQQMIPNQKGFEISYSVFPQSPEKQNYALGAGLISYTKNGNYLFGLAEYSRKYYEYAHNDIPIDTVLFNGGYSLYVWGDLMRNVNINLGLGGLAGYEQINRGNEMIYDGSIINSTENFIYGASGKLSLESYLTDHLVFLVNGQLRYLQKSQLGEFHALFGFGIRFNF</sequence>
<evidence type="ECO:0000313" key="1">
    <source>
        <dbReference type="EMBL" id="KFF00724.1"/>
    </source>
</evidence>